<sequence>MAKEGFGAEITEERGTEKGMDEGELQKEGQLVEELKTEPWRPERGLQLNYIQGSDLFGYVGIEAVLDQMRNKTMRVGFDLNVMVVGK</sequence>
<dbReference type="AlphaFoldDB" id="Q4RCH0"/>
<dbReference type="KEGG" id="tng:GSTEN00037923G001"/>
<evidence type="ECO:0000313" key="2">
    <source>
        <dbReference type="EMBL" id="CAG13913.1"/>
    </source>
</evidence>
<reference evidence="2" key="1">
    <citation type="journal article" date="2004" name="Nature">
        <title>Genome duplication in the teleost fish Tetraodon nigroviridis reveals the early vertebrate proto-karyotype.</title>
        <authorList>
            <person name="Jaillon O."/>
            <person name="Aury J.-M."/>
            <person name="Brunet F."/>
            <person name="Petit J.-L."/>
            <person name="Stange-Thomann N."/>
            <person name="Mauceli E."/>
            <person name="Bouneau L."/>
            <person name="Fischer C."/>
            <person name="Ozouf-Costaz C."/>
            <person name="Bernot A."/>
            <person name="Nicaud S."/>
            <person name="Jaffe D."/>
            <person name="Fisher S."/>
            <person name="Lutfalla G."/>
            <person name="Dossat C."/>
            <person name="Segurens B."/>
            <person name="Dasilva C."/>
            <person name="Salanoubat M."/>
            <person name="Levy M."/>
            <person name="Boudet N."/>
            <person name="Castellano S."/>
            <person name="Anthouard V."/>
            <person name="Jubin C."/>
            <person name="Castelli V."/>
            <person name="Katinka M."/>
            <person name="Vacherie B."/>
            <person name="Biemont C."/>
            <person name="Skalli Z."/>
            <person name="Cattolico L."/>
            <person name="Poulain J."/>
            <person name="De Berardinis V."/>
            <person name="Cruaud C."/>
            <person name="Duprat S."/>
            <person name="Brottier P."/>
            <person name="Coutanceau J.-P."/>
            <person name="Gouzy J."/>
            <person name="Parra G."/>
            <person name="Lardier G."/>
            <person name="Chapple C."/>
            <person name="McKernan K.J."/>
            <person name="McEwan P."/>
            <person name="Bosak S."/>
            <person name="Kellis M."/>
            <person name="Volff J.-N."/>
            <person name="Guigo R."/>
            <person name="Zody M.C."/>
            <person name="Mesirov J."/>
            <person name="Lindblad-Toh K."/>
            <person name="Birren B."/>
            <person name="Nusbaum C."/>
            <person name="Kahn D."/>
            <person name="Robinson-Rechavi M."/>
            <person name="Laudet V."/>
            <person name="Schachter V."/>
            <person name="Quetier F."/>
            <person name="Saurin W."/>
            <person name="Scarpelli C."/>
            <person name="Wincker P."/>
            <person name="Lander E.S."/>
            <person name="Weissenbach J."/>
            <person name="Roest Crollius H."/>
        </authorList>
    </citation>
    <scope>NUCLEOTIDE SEQUENCE [LARGE SCALE GENOMIC DNA]</scope>
</reference>
<protein>
    <submittedName>
        <fullName evidence="2">(spotted green pufferfish) hypothetical protein</fullName>
    </submittedName>
</protein>
<dbReference type="EMBL" id="CAAE01018956">
    <property type="protein sequence ID" value="CAG13913.1"/>
    <property type="molecule type" value="Genomic_DNA"/>
</dbReference>
<organism evidence="2">
    <name type="scientific">Tetraodon nigroviridis</name>
    <name type="common">Spotted green pufferfish</name>
    <name type="synonym">Chelonodon nigroviridis</name>
    <dbReference type="NCBI Taxonomy" id="99883"/>
    <lineage>
        <taxon>Eukaryota</taxon>
        <taxon>Metazoa</taxon>
        <taxon>Chordata</taxon>
        <taxon>Craniata</taxon>
        <taxon>Vertebrata</taxon>
        <taxon>Euteleostomi</taxon>
        <taxon>Actinopterygii</taxon>
        <taxon>Neopterygii</taxon>
        <taxon>Teleostei</taxon>
        <taxon>Neoteleostei</taxon>
        <taxon>Acanthomorphata</taxon>
        <taxon>Eupercaria</taxon>
        <taxon>Tetraodontiformes</taxon>
        <taxon>Tetradontoidea</taxon>
        <taxon>Tetraodontidae</taxon>
        <taxon>Tetraodon</taxon>
    </lineage>
</organism>
<name>Q4RCH0_TETNG</name>
<accession>Q4RCH0</accession>
<gene>
    <name evidence="2" type="ORF">GSTENG00037923001</name>
</gene>
<proteinExistence type="predicted"/>
<reference evidence="2" key="2">
    <citation type="submission" date="2004-02" db="EMBL/GenBank/DDBJ databases">
        <authorList>
            <consortium name="Genoscope"/>
            <consortium name="Whitehead Institute Centre for Genome Research"/>
        </authorList>
    </citation>
    <scope>NUCLEOTIDE SEQUENCE</scope>
</reference>
<evidence type="ECO:0000256" key="1">
    <source>
        <dbReference type="SAM" id="MobiDB-lite"/>
    </source>
</evidence>
<comment type="caution">
    <text evidence="2">The sequence shown here is derived from an EMBL/GenBank/DDBJ whole genome shotgun (WGS) entry which is preliminary data.</text>
</comment>
<feature type="region of interest" description="Disordered" evidence="1">
    <location>
        <begin position="1"/>
        <end position="24"/>
    </location>
</feature>
<dbReference type="OrthoDB" id="416553at2759"/>
<feature type="compositionally biased region" description="Basic and acidic residues" evidence="1">
    <location>
        <begin position="11"/>
        <end position="24"/>
    </location>
</feature>